<dbReference type="PANTHER" id="PTHR42648:SF27">
    <property type="entry name" value="RNA-DIRECTED DNA POLYMERASE"/>
    <property type="match status" value="1"/>
</dbReference>
<dbReference type="EMBL" id="BKCJ010299471">
    <property type="protein sequence ID" value="GEZ60445.1"/>
    <property type="molecule type" value="Genomic_DNA"/>
</dbReference>
<evidence type="ECO:0000313" key="3">
    <source>
        <dbReference type="EMBL" id="GEZ60445.1"/>
    </source>
</evidence>
<name>A0A699IJ59_TANCI</name>
<keyword evidence="1" id="KW-0812">Transmembrane</keyword>
<feature type="domain" description="Retroviral polymerase SH3-like" evidence="2">
    <location>
        <begin position="54"/>
        <end position="107"/>
    </location>
</feature>
<dbReference type="InterPro" id="IPR039537">
    <property type="entry name" value="Retrotran_Ty1/copia-like"/>
</dbReference>
<evidence type="ECO:0000259" key="2">
    <source>
        <dbReference type="Pfam" id="PF25597"/>
    </source>
</evidence>
<gene>
    <name evidence="3" type="ORF">Tci_532418</name>
</gene>
<proteinExistence type="predicted"/>
<dbReference type="AlphaFoldDB" id="A0A699IJ59"/>
<evidence type="ECO:0000256" key="1">
    <source>
        <dbReference type="SAM" id="Phobius"/>
    </source>
</evidence>
<feature type="non-terminal residue" evidence="3">
    <location>
        <position position="229"/>
    </location>
</feature>
<keyword evidence="1" id="KW-0472">Membrane</keyword>
<dbReference type="InterPro" id="IPR057670">
    <property type="entry name" value="SH3_retrovirus"/>
</dbReference>
<organism evidence="3">
    <name type="scientific">Tanacetum cinerariifolium</name>
    <name type="common">Dalmatian daisy</name>
    <name type="synonym">Chrysanthemum cinerariifolium</name>
    <dbReference type="NCBI Taxonomy" id="118510"/>
    <lineage>
        <taxon>Eukaryota</taxon>
        <taxon>Viridiplantae</taxon>
        <taxon>Streptophyta</taxon>
        <taxon>Embryophyta</taxon>
        <taxon>Tracheophyta</taxon>
        <taxon>Spermatophyta</taxon>
        <taxon>Magnoliopsida</taxon>
        <taxon>eudicotyledons</taxon>
        <taxon>Gunneridae</taxon>
        <taxon>Pentapetalae</taxon>
        <taxon>asterids</taxon>
        <taxon>campanulids</taxon>
        <taxon>Asterales</taxon>
        <taxon>Asteraceae</taxon>
        <taxon>Asteroideae</taxon>
        <taxon>Anthemideae</taxon>
        <taxon>Anthemidinae</taxon>
        <taxon>Tanacetum</taxon>
    </lineage>
</organism>
<comment type="caution">
    <text evidence="3">The sequence shown here is derived from an EMBL/GenBank/DDBJ whole genome shotgun (WGS) entry which is preliminary data.</text>
</comment>
<sequence>MFNLTTLPLSFWDYALESAVRILNMVPTKKVDETPYEIWHGKALNLSYLKVWGCEAYVKRDSADKLHQRSVKCIFVGYPKETMGYYFYFPPENKVIVARYGNFLERDLISQKFSGRDNDLEDDHMDTLPSKNANEIPVESESLGSPSELILVRRSEKTTRAPNHVCLNIEVGYDEVGDLGEPANYKAAMLDPDKDFAFLALLFVFSSVLLALSTVTASDFSRLHHASRF</sequence>
<feature type="transmembrane region" description="Helical" evidence="1">
    <location>
        <begin position="196"/>
        <end position="218"/>
    </location>
</feature>
<keyword evidence="1" id="KW-1133">Transmembrane helix</keyword>
<dbReference type="Pfam" id="PF25597">
    <property type="entry name" value="SH3_retrovirus"/>
    <property type="match status" value="1"/>
</dbReference>
<accession>A0A699IJ59</accession>
<reference evidence="3" key="1">
    <citation type="journal article" date="2019" name="Sci. Rep.">
        <title>Draft genome of Tanacetum cinerariifolium, the natural source of mosquito coil.</title>
        <authorList>
            <person name="Yamashiro T."/>
            <person name="Shiraishi A."/>
            <person name="Satake H."/>
            <person name="Nakayama K."/>
        </authorList>
    </citation>
    <scope>NUCLEOTIDE SEQUENCE</scope>
</reference>
<protein>
    <submittedName>
        <fullName evidence="3">Retrovirus-related Pol polyprotein from transposon TNT 1-94</fullName>
    </submittedName>
</protein>
<dbReference type="PANTHER" id="PTHR42648">
    <property type="entry name" value="TRANSPOSASE, PUTATIVE-RELATED"/>
    <property type="match status" value="1"/>
</dbReference>